<dbReference type="HOGENOM" id="CLU_048425_0_0_7"/>
<evidence type="ECO:0000313" key="3">
    <source>
        <dbReference type="Proteomes" id="UP000002139"/>
    </source>
</evidence>
<accession>A9FCT8</accession>
<feature type="region of interest" description="Disordered" evidence="1">
    <location>
        <begin position="147"/>
        <end position="179"/>
    </location>
</feature>
<evidence type="ECO:0000313" key="2">
    <source>
        <dbReference type="EMBL" id="CAN91696.1"/>
    </source>
</evidence>
<organism evidence="2 3">
    <name type="scientific">Sorangium cellulosum (strain So ce56)</name>
    <name type="common">Polyangium cellulosum (strain So ce56)</name>
    <dbReference type="NCBI Taxonomy" id="448385"/>
    <lineage>
        <taxon>Bacteria</taxon>
        <taxon>Pseudomonadati</taxon>
        <taxon>Myxococcota</taxon>
        <taxon>Polyangia</taxon>
        <taxon>Polyangiales</taxon>
        <taxon>Polyangiaceae</taxon>
        <taxon>Sorangium</taxon>
    </lineage>
</organism>
<proteinExistence type="predicted"/>
<name>A9FCT8_SORC5</name>
<evidence type="ECO:0000256" key="1">
    <source>
        <dbReference type="SAM" id="MobiDB-lite"/>
    </source>
</evidence>
<keyword evidence="3" id="KW-1185">Reference proteome</keyword>
<dbReference type="EMBL" id="AM746676">
    <property type="protein sequence ID" value="CAN91696.1"/>
    <property type="molecule type" value="Genomic_DNA"/>
</dbReference>
<gene>
    <name evidence="2" type="ordered locus">sce1538</name>
</gene>
<protein>
    <submittedName>
        <fullName evidence="2">Uncharacterized protein</fullName>
    </submittedName>
</protein>
<feature type="region of interest" description="Disordered" evidence="1">
    <location>
        <begin position="1"/>
        <end position="54"/>
    </location>
</feature>
<feature type="compositionally biased region" description="Basic and acidic residues" evidence="1">
    <location>
        <begin position="309"/>
        <end position="322"/>
    </location>
</feature>
<dbReference type="Proteomes" id="UP000002139">
    <property type="component" value="Chromosome"/>
</dbReference>
<reference evidence="2 3" key="1">
    <citation type="journal article" date="2007" name="Nat. Biotechnol.">
        <title>Complete genome sequence of the myxobacterium Sorangium cellulosum.</title>
        <authorList>
            <person name="Schneiker S."/>
            <person name="Perlova O."/>
            <person name="Kaiser O."/>
            <person name="Gerth K."/>
            <person name="Alici A."/>
            <person name="Altmeyer M.O."/>
            <person name="Bartels D."/>
            <person name="Bekel T."/>
            <person name="Beyer S."/>
            <person name="Bode E."/>
            <person name="Bode H.B."/>
            <person name="Bolten C.J."/>
            <person name="Choudhuri J.V."/>
            <person name="Doss S."/>
            <person name="Elnakady Y.A."/>
            <person name="Frank B."/>
            <person name="Gaigalat L."/>
            <person name="Goesmann A."/>
            <person name="Groeger C."/>
            <person name="Gross F."/>
            <person name="Jelsbak L."/>
            <person name="Jelsbak L."/>
            <person name="Kalinowski J."/>
            <person name="Kegler C."/>
            <person name="Knauber T."/>
            <person name="Konietzny S."/>
            <person name="Kopp M."/>
            <person name="Krause L."/>
            <person name="Krug D."/>
            <person name="Linke B."/>
            <person name="Mahmud T."/>
            <person name="Martinez-Arias R."/>
            <person name="McHardy A.C."/>
            <person name="Merai M."/>
            <person name="Meyer F."/>
            <person name="Mormann S."/>
            <person name="Munoz-Dorado J."/>
            <person name="Perez J."/>
            <person name="Pradella S."/>
            <person name="Rachid S."/>
            <person name="Raddatz G."/>
            <person name="Rosenau F."/>
            <person name="Rueckert C."/>
            <person name="Sasse F."/>
            <person name="Scharfe M."/>
            <person name="Schuster S.C."/>
            <person name="Suen G."/>
            <person name="Treuner-Lange A."/>
            <person name="Velicer G.J."/>
            <person name="Vorholter F.-J."/>
            <person name="Weissman K.J."/>
            <person name="Welch R.D."/>
            <person name="Wenzel S.C."/>
            <person name="Whitworth D.E."/>
            <person name="Wilhelm S."/>
            <person name="Wittmann C."/>
            <person name="Bloecker H."/>
            <person name="Puehler A."/>
            <person name="Mueller R."/>
        </authorList>
    </citation>
    <scope>NUCLEOTIDE SEQUENCE [LARGE SCALE GENOMIC DNA]</scope>
    <source>
        <strain evidence="3">So ce56</strain>
    </source>
</reference>
<dbReference type="BioCyc" id="SCEL448385:SCE_RS07935-MONOMER"/>
<dbReference type="STRING" id="448385.sce1538"/>
<dbReference type="KEGG" id="scl:sce1538"/>
<sequence length="455" mass="47540">MGPDGELSVPGPAGRLRDGELPRPGVWPLGPRWAHASRGGAIRRHARPKSPEDPTDIWSIVNTFSKSESACPPCILCMSSPSPRAGVSAAALACGPPRWRELRRAGPPRRCICHGIGGPYAPASVSLTRRGLAAAFIALASAACGASPAPERPPERPAPAPSSAAPATPPPPAAPAAWRQESSLGVQISVSAHWAVNDYGCNMSDRPTVVRGMGAQRQCLTPEKPTKEVAEIGLDAPGAVGADPAFAHREVSLGGVSAERIEGRGADGRYFGWLRIPSRKILISVRTHDPEVTRRILDSVQLAGVDHNGCPDRRPPSRRPEATHPGARSALSPAHPISIAVCYYGEHGDALQSSARLSGTEAAALAAALNQAPAGPNPDADPKMCLHPPAPPPADALLIVEDAAGRGTIYVAFSGCVGRGLDNGERRAQVSASLVKMFMEPLHTGYVFHGDLNGR</sequence>
<dbReference type="AlphaFoldDB" id="A9FCT8"/>
<feature type="region of interest" description="Disordered" evidence="1">
    <location>
        <begin position="304"/>
        <end position="331"/>
    </location>
</feature>